<dbReference type="SUPFAM" id="SSF48403">
    <property type="entry name" value="Ankyrin repeat"/>
    <property type="match status" value="1"/>
</dbReference>
<feature type="repeat" description="ANK" evidence="3">
    <location>
        <begin position="80"/>
        <end position="112"/>
    </location>
</feature>
<keyword evidence="1" id="KW-0677">Repeat</keyword>
<keyword evidence="5" id="KW-1185">Reference proteome</keyword>
<comment type="caution">
    <text evidence="4">The sequence shown here is derived from an EMBL/GenBank/DDBJ whole genome shotgun (WGS) entry which is preliminary data.</text>
</comment>
<dbReference type="PRINTS" id="PR01415">
    <property type="entry name" value="ANKYRIN"/>
</dbReference>
<dbReference type="Proteomes" id="UP001168821">
    <property type="component" value="Unassembled WGS sequence"/>
</dbReference>
<protein>
    <submittedName>
        <fullName evidence="4">Uncharacterized protein</fullName>
    </submittedName>
</protein>
<dbReference type="InterPro" id="IPR036770">
    <property type="entry name" value="Ankyrin_rpt-contain_sf"/>
</dbReference>
<evidence type="ECO:0000256" key="2">
    <source>
        <dbReference type="ARBA" id="ARBA00023043"/>
    </source>
</evidence>
<name>A0AA38HWW1_9CUCU</name>
<gene>
    <name evidence="4" type="ORF">Zmor_022667</name>
</gene>
<dbReference type="Pfam" id="PF13637">
    <property type="entry name" value="Ank_4"/>
    <property type="match status" value="1"/>
</dbReference>
<keyword evidence="2 3" id="KW-0040">ANK repeat</keyword>
<evidence type="ECO:0000313" key="4">
    <source>
        <dbReference type="EMBL" id="KAJ3644971.1"/>
    </source>
</evidence>
<dbReference type="Gene3D" id="1.25.40.20">
    <property type="entry name" value="Ankyrin repeat-containing domain"/>
    <property type="match status" value="1"/>
</dbReference>
<evidence type="ECO:0000313" key="5">
    <source>
        <dbReference type="Proteomes" id="UP001168821"/>
    </source>
</evidence>
<reference evidence="4" key="1">
    <citation type="journal article" date="2023" name="G3 (Bethesda)">
        <title>Whole genome assemblies of Zophobas morio and Tenebrio molitor.</title>
        <authorList>
            <person name="Kaur S."/>
            <person name="Stinson S.A."/>
            <person name="diCenzo G.C."/>
        </authorList>
    </citation>
    <scope>NUCLEOTIDE SEQUENCE</scope>
    <source>
        <strain evidence="4">QUZm001</strain>
    </source>
</reference>
<feature type="repeat" description="ANK" evidence="3">
    <location>
        <begin position="46"/>
        <end position="70"/>
    </location>
</feature>
<dbReference type="PROSITE" id="PS50088">
    <property type="entry name" value="ANK_REPEAT"/>
    <property type="match status" value="3"/>
</dbReference>
<proteinExistence type="predicted"/>
<dbReference type="InterPro" id="IPR002110">
    <property type="entry name" value="Ankyrin_rpt"/>
</dbReference>
<dbReference type="Pfam" id="PF12796">
    <property type="entry name" value="Ank_2"/>
    <property type="match status" value="1"/>
</dbReference>
<feature type="repeat" description="ANK" evidence="3">
    <location>
        <begin position="144"/>
        <end position="176"/>
    </location>
</feature>
<dbReference type="AlphaFoldDB" id="A0AA38HWW1"/>
<dbReference type="SMART" id="SM00248">
    <property type="entry name" value="ANK"/>
    <property type="match status" value="5"/>
</dbReference>
<dbReference type="PANTHER" id="PTHR24201">
    <property type="entry name" value="ANK_REP_REGION DOMAIN-CONTAINING PROTEIN"/>
    <property type="match status" value="1"/>
</dbReference>
<dbReference type="PROSITE" id="PS50297">
    <property type="entry name" value="ANK_REP_REGION"/>
    <property type="match status" value="3"/>
</dbReference>
<evidence type="ECO:0000256" key="1">
    <source>
        <dbReference type="ARBA" id="ARBA00022737"/>
    </source>
</evidence>
<organism evidence="4 5">
    <name type="scientific">Zophobas morio</name>
    <dbReference type="NCBI Taxonomy" id="2755281"/>
    <lineage>
        <taxon>Eukaryota</taxon>
        <taxon>Metazoa</taxon>
        <taxon>Ecdysozoa</taxon>
        <taxon>Arthropoda</taxon>
        <taxon>Hexapoda</taxon>
        <taxon>Insecta</taxon>
        <taxon>Pterygota</taxon>
        <taxon>Neoptera</taxon>
        <taxon>Endopterygota</taxon>
        <taxon>Coleoptera</taxon>
        <taxon>Polyphaga</taxon>
        <taxon>Cucujiformia</taxon>
        <taxon>Tenebrionidae</taxon>
        <taxon>Zophobas</taxon>
    </lineage>
</organism>
<accession>A0AA38HWW1</accession>
<dbReference type="PANTHER" id="PTHR24201:SF2">
    <property type="entry name" value="ANKYRIN REPEAT DOMAIN-CONTAINING PROTEIN 42"/>
    <property type="match status" value="1"/>
</dbReference>
<evidence type="ECO:0000256" key="3">
    <source>
        <dbReference type="PROSITE-ProRule" id="PRU00023"/>
    </source>
</evidence>
<dbReference type="InterPro" id="IPR050776">
    <property type="entry name" value="Ank_Repeat/CDKN_Inhibitor"/>
</dbReference>
<dbReference type="EMBL" id="JALNTZ010000007">
    <property type="protein sequence ID" value="KAJ3644971.1"/>
    <property type="molecule type" value="Genomic_DNA"/>
</dbReference>
<sequence length="498" mass="57610">MEPRLHNFQRNAPSPIFRQRAVIEDNVALLEALINSGESINIIDDRGNTPLHVAVQNQKKEVFDYLLTRGDVRIDARNFEGFTPLMHAVVHSDSHYALNLIEKGADLNVRNKLGACALHFASDNIYVAQVLIEKGADINAQDCRGKTPLYSACVTGHSEFVHLMVCFGADPRLTSDDSFPFDASVEYDLTDVQEVLYYSTFDEECEVSLKAMTVLMIKGSPFFQPLIDMCSIVYDYSDVHYLVFNLHLIEPETFKIFLDKYENVVWDMFTTSSPLMYIFPNCSVEKSERFIYVLFESSLRDFIPSMETCFKNYIPFEIMGENFLTKIICYLLSYGSVVTRCDMNAIYRCFGFGELFKILLHMQIDDSTCHNRYYGLQPCNIITELGDFLIPRLIYDFRLKFKIINKMSPATFTLECFENLIKFFTHPKLVKCCKFLELTKNIPNVPSLLELSRECARENLIKHYGIKNTMQFQTLLNHLPVYNDLKAILRYEKPIYNR</sequence>